<dbReference type="InterPro" id="IPR024311">
    <property type="entry name" value="Lipocalin-like"/>
</dbReference>
<evidence type="ECO:0000313" key="2">
    <source>
        <dbReference type="EMBL" id="AWW31170.1"/>
    </source>
</evidence>
<name>A0A2Z4IKF2_9BACT</name>
<feature type="domain" description="Lipocalin-like" evidence="1">
    <location>
        <begin position="27"/>
        <end position="129"/>
    </location>
</feature>
<dbReference type="RefSeq" id="WP_112784547.1">
    <property type="nucleotide sequence ID" value="NZ_CP030041.1"/>
</dbReference>
<dbReference type="EMBL" id="CP030041">
    <property type="protein sequence ID" value="AWW31170.1"/>
    <property type="molecule type" value="Genomic_DNA"/>
</dbReference>
<dbReference type="OrthoDB" id="839239at2"/>
<accession>A0A2Z4IKF2</accession>
<evidence type="ECO:0000259" key="1">
    <source>
        <dbReference type="Pfam" id="PF13648"/>
    </source>
</evidence>
<proteinExistence type="predicted"/>
<dbReference type="Proteomes" id="UP000248688">
    <property type="component" value="Chromosome"/>
</dbReference>
<evidence type="ECO:0000313" key="3">
    <source>
        <dbReference type="Proteomes" id="UP000248688"/>
    </source>
</evidence>
<reference evidence="2 3" key="1">
    <citation type="submission" date="2018-06" db="EMBL/GenBank/DDBJ databases">
        <title>Echinicola strongylocentroti sp. nov., isolated from a sea urchin Strongylocentrotus intermedius.</title>
        <authorList>
            <person name="Bae S.S."/>
        </authorList>
    </citation>
    <scope>NUCLEOTIDE SEQUENCE [LARGE SCALE GENOMIC DNA]</scope>
    <source>
        <strain evidence="2 3">MEBiC08714</strain>
    </source>
</reference>
<dbReference type="Pfam" id="PF13648">
    <property type="entry name" value="Lipocalin_4"/>
    <property type="match status" value="1"/>
</dbReference>
<sequence>MKSIFFILGFFMIVQNGFCQSLDTAMLKGNWQLLRYDAIEKIKQSPSYQNASPQAKEGMDRKITRFLDNTFYHFTDGDSLYYIDLSEGALVQRKAVYTLEDSVLTISESGKRQNKQAKILELQENKLVLTPLVNEEKGKMVFQRVE</sequence>
<dbReference type="KEGG" id="est:DN752_14110"/>
<organism evidence="2 3">
    <name type="scientific">Echinicola strongylocentroti</name>
    <dbReference type="NCBI Taxonomy" id="1795355"/>
    <lineage>
        <taxon>Bacteria</taxon>
        <taxon>Pseudomonadati</taxon>
        <taxon>Bacteroidota</taxon>
        <taxon>Cytophagia</taxon>
        <taxon>Cytophagales</taxon>
        <taxon>Cyclobacteriaceae</taxon>
        <taxon>Echinicola</taxon>
    </lineage>
</organism>
<gene>
    <name evidence="2" type="ORF">DN752_14110</name>
</gene>
<dbReference type="AlphaFoldDB" id="A0A2Z4IKF2"/>
<keyword evidence="3" id="KW-1185">Reference proteome</keyword>
<protein>
    <recommendedName>
        <fullName evidence="1">Lipocalin-like domain-containing protein</fullName>
    </recommendedName>
</protein>